<keyword evidence="3" id="KW-1185">Reference proteome</keyword>
<dbReference type="STRING" id="1612202.SAMN05421734_103146"/>
<dbReference type="Proteomes" id="UP000242949">
    <property type="component" value="Unassembled WGS sequence"/>
</dbReference>
<dbReference type="InterPro" id="IPR024937">
    <property type="entry name" value="Domain_X"/>
</dbReference>
<name>A0A1G6HPY8_9BACI</name>
<dbReference type="AlphaFoldDB" id="A0A1G6HPY8"/>
<evidence type="ECO:0000313" key="3">
    <source>
        <dbReference type="Proteomes" id="UP000242949"/>
    </source>
</evidence>
<organism evidence="2 3">
    <name type="scientific">Pelagirhabdus alkalitolerans</name>
    <dbReference type="NCBI Taxonomy" id="1612202"/>
    <lineage>
        <taxon>Bacteria</taxon>
        <taxon>Bacillati</taxon>
        <taxon>Bacillota</taxon>
        <taxon>Bacilli</taxon>
        <taxon>Bacillales</taxon>
        <taxon>Bacillaceae</taxon>
        <taxon>Pelagirhabdus</taxon>
    </lineage>
</organism>
<dbReference type="GO" id="GO:0006397">
    <property type="term" value="P:mRNA processing"/>
    <property type="evidence" value="ECO:0007669"/>
    <property type="project" value="InterPro"/>
</dbReference>
<gene>
    <name evidence="2" type="ORF">SAMN05421734_103146</name>
</gene>
<dbReference type="RefSeq" id="WP_176759219.1">
    <property type="nucleotide sequence ID" value="NZ_FMYI01000003.1"/>
</dbReference>
<dbReference type="PANTHER" id="PTHR33642">
    <property type="entry name" value="COX1/OXI3 INTRON 1 PROTEIN-RELATED"/>
    <property type="match status" value="1"/>
</dbReference>
<dbReference type="PANTHER" id="PTHR33642:SF4">
    <property type="entry name" value="COX1_OXI3 INTRON 1 PROTEIN-RELATED"/>
    <property type="match status" value="1"/>
</dbReference>
<sequence>MAVDPFQQLDAINRASKKGHLIKDCYRLMYKESIWYQAYANLYPLDNLQKLQSKQHLITDITDQLKEQSFRFTQKKERTGRSVHSISDVTKAEDLVLEVMRIILYHIYYPMDSQHVYGCSLELHYTDGLSQLKESSIPINWCICMDLPPFDSKRHGTFLLKQISEKISDHRFLLLLHNGLNTGSIQEDACSNSTPSSDFHHLLTHILLQKVDRYILETKQNVRMNYVRYNRSIFIGIKGDKKGAMCFRDTIVHFLKDNHLIGVTSNIHLQHLKKPNQFLGYAIQLNDRNKRKIDLRIPRAELSKLASHYRYGQFDPFKPAARPNLLSMSECDILSHYNHELSQIAYKYQLASNQHHLSKLFYLAEGSFLKTMAAKRKRTVKQVALSMRRHAQGRLSLVVPASDGSKKTKSFIKLKDVCYDTKK</sequence>
<feature type="domain" description="Domain X" evidence="1">
    <location>
        <begin position="315"/>
        <end position="385"/>
    </location>
</feature>
<dbReference type="Pfam" id="PF01348">
    <property type="entry name" value="Intron_maturas2"/>
    <property type="match status" value="1"/>
</dbReference>
<dbReference type="GO" id="GO:0005737">
    <property type="term" value="C:cytoplasm"/>
    <property type="evidence" value="ECO:0007669"/>
    <property type="project" value="UniProtKB-ARBA"/>
</dbReference>
<dbReference type="EMBL" id="FMYI01000003">
    <property type="protein sequence ID" value="SDB95915.1"/>
    <property type="molecule type" value="Genomic_DNA"/>
</dbReference>
<protein>
    <submittedName>
        <fullName evidence="2">Type II intron maturase</fullName>
    </submittedName>
</protein>
<dbReference type="GO" id="GO:0003964">
    <property type="term" value="F:RNA-directed DNA polymerase activity"/>
    <property type="evidence" value="ECO:0007669"/>
    <property type="project" value="TreeGrafter"/>
</dbReference>
<dbReference type="GO" id="GO:0006315">
    <property type="term" value="P:homing of group II introns"/>
    <property type="evidence" value="ECO:0007669"/>
    <property type="project" value="TreeGrafter"/>
</dbReference>
<proteinExistence type="predicted"/>
<accession>A0A1G6HPY8</accession>
<evidence type="ECO:0000313" key="2">
    <source>
        <dbReference type="EMBL" id="SDB95915.1"/>
    </source>
</evidence>
<evidence type="ECO:0000259" key="1">
    <source>
        <dbReference type="Pfam" id="PF01348"/>
    </source>
</evidence>
<reference evidence="3" key="1">
    <citation type="submission" date="2016-09" db="EMBL/GenBank/DDBJ databases">
        <authorList>
            <person name="Varghese N."/>
            <person name="Submissions S."/>
        </authorList>
    </citation>
    <scope>NUCLEOTIDE SEQUENCE [LARGE SCALE GENOMIC DNA]</scope>
    <source>
        <strain evidence="3">S5</strain>
    </source>
</reference>